<keyword evidence="2 6" id="KW-0808">Transferase</keyword>
<dbReference type="Pfam" id="PF02457">
    <property type="entry name" value="DAC"/>
    <property type="match status" value="1"/>
</dbReference>
<evidence type="ECO:0000313" key="9">
    <source>
        <dbReference type="Proteomes" id="UP000034723"/>
    </source>
</evidence>
<dbReference type="InterPro" id="IPR050338">
    <property type="entry name" value="DisA"/>
</dbReference>
<keyword evidence="5 6" id="KW-0067">ATP-binding</keyword>
<dbReference type="PATRIC" id="fig|113653.22.peg.755"/>
<dbReference type="Proteomes" id="UP000034723">
    <property type="component" value="Chromosome"/>
</dbReference>
<evidence type="ECO:0000256" key="1">
    <source>
        <dbReference type="ARBA" id="ARBA00000877"/>
    </source>
</evidence>
<reference evidence="8 9" key="1">
    <citation type="submission" date="2015-04" db="EMBL/GenBank/DDBJ databases">
        <title>The complete genome sequence of the hyperthermophilic, obligate iron-reducing archaeon Geoglobus ahangari strain 234T.</title>
        <authorList>
            <person name="Manzella M.P."/>
            <person name="Holmes D.E."/>
            <person name="Rocheleau J.M."/>
            <person name="Chung A."/>
            <person name="Reguera G."/>
            <person name="Kashefi K."/>
        </authorList>
    </citation>
    <scope>NUCLEOTIDE SEQUENCE [LARGE SCALE GENOMIC DNA]</scope>
    <source>
        <strain evidence="8 9">234</strain>
    </source>
</reference>
<keyword evidence="6" id="KW-0464">Manganese</keyword>
<dbReference type="GO" id="GO:0030145">
    <property type="term" value="F:manganese ion binding"/>
    <property type="evidence" value="ECO:0007669"/>
    <property type="project" value="UniProtKB-UniRule"/>
</dbReference>
<dbReference type="RefSeq" id="WP_048094778.1">
    <property type="nucleotide sequence ID" value="NZ_CP011267.1"/>
</dbReference>
<dbReference type="EMBL" id="CP011267">
    <property type="protein sequence ID" value="AKG91910.1"/>
    <property type="molecule type" value="Genomic_DNA"/>
</dbReference>
<evidence type="ECO:0000256" key="6">
    <source>
        <dbReference type="HAMAP-Rule" id="MF_00840"/>
    </source>
</evidence>
<dbReference type="InterPro" id="IPR014499">
    <property type="entry name" value="DAC_DacZ"/>
</dbReference>
<evidence type="ECO:0000256" key="2">
    <source>
        <dbReference type="ARBA" id="ARBA00022679"/>
    </source>
</evidence>
<dbReference type="GeneID" id="24803337"/>
<evidence type="ECO:0000256" key="5">
    <source>
        <dbReference type="ARBA" id="ARBA00022840"/>
    </source>
</evidence>
<comment type="function">
    <text evidence="6">Diadenylate cyclase that catalyzes the condensation of 2 ATP molecules into cyclic di-AMP (c-di-AMP). c-di-AMP is a second messenger for intracellular signal transduction involved in the control of important regulatory processes such as osmoregulation.</text>
</comment>
<evidence type="ECO:0000256" key="3">
    <source>
        <dbReference type="ARBA" id="ARBA00022695"/>
    </source>
</evidence>
<keyword evidence="9" id="KW-1185">Reference proteome</keyword>
<gene>
    <name evidence="6" type="primary">dacZ</name>
    <name evidence="8" type="ORF">GAH_00755</name>
</gene>
<dbReference type="SUPFAM" id="SSF143597">
    <property type="entry name" value="YojJ-like"/>
    <property type="match status" value="1"/>
</dbReference>
<dbReference type="InParanoid" id="A0A0F7IGE7"/>
<organism evidence="8 9">
    <name type="scientific">Geoglobus ahangari</name>
    <dbReference type="NCBI Taxonomy" id="113653"/>
    <lineage>
        <taxon>Archaea</taxon>
        <taxon>Methanobacteriati</taxon>
        <taxon>Methanobacteriota</taxon>
        <taxon>Archaeoglobi</taxon>
        <taxon>Archaeoglobales</taxon>
        <taxon>Archaeoglobaceae</taxon>
        <taxon>Geoglobus</taxon>
    </lineage>
</organism>
<evidence type="ECO:0000313" key="8">
    <source>
        <dbReference type="EMBL" id="AKG91910.1"/>
    </source>
</evidence>
<dbReference type="GO" id="GO:0004016">
    <property type="term" value="F:adenylate cyclase activity"/>
    <property type="evidence" value="ECO:0007669"/>
    <property type="project" value="UniProtKB-UniRule"/>
</dbReference>
<dbReference type="HAMAP" id="MF_00840">
    <property type="entry name" value="DacZ"/>
    <property type="match status" value="1"/>
</dbReference>
<proteinExistence type="inferred from homology"/>
<comment type="cofactor">
    <cofactor evidence="6">
        <name>Mn(2+)</name>
        <dbReference type="ChEBI" id="CHEBI:29035"/>
    </cofactor>
</comment>
<keyword evidence="3 6" id="KW-0548">Nucleotidyltransferase</keyword>
<evidence type="ECO:0000259" key="7">
    <source>
        <dbReference type="PROSITE" id="PS51794"/>
    </source>
</evidence>
<accession>A0A0F7IGE7</accession>
<dbReference type="OrthoDB" id="85944at2157"/>
<dbReference type="InterPro" id="IPR036888">
    <property type="entry name" value="DNA_integrity_DisA_N_sf"/>
</dbReference>
<keyword evidence="4 6" id="KW-0547">Nucleotide-binding</keyword>
<dbReference type="HOGENOM" id="CLU_063222_0_0_2"/>
<name>A0A0F7IGE7_9EURY</name>
<dbReference type="PIRSF" id="PIRSF019073">
    <property type="entry name" value="UCP019073"/>
    <property type="match status" value="1"/>
</dbReference>
<sequence length="268" mass="29265">MINLMIDFITTLAEKYGIERVILVSDVDLEFDNLEVIKAPRNYIETVKNTFAITGSCGLTESIMSIPGIAEFVEAYLEVSGVEGKALVCVYLPNLKGVFMIDGESRLSRVLKECSEYVNPEALRATLAVALSIAYKGREGKSIGTAFVIGDAENVLKKSRQAILNPYEGHPREKRDIKDPNNWESVREFAQLDGVFILDSEGYILSAGRYLDIEGEIVLKYGLGGRHIACASITKSTKSVAIVVSSSGGDITIFKDGEAVIEIPVSLM</sequence>
<comment type="catalytic activity">
    <reaction evidence="1 6">
        <text>2 ATP = 3',3'-c-di-AMP + 2 diphosphate</text>
        <dbReference type="Rhea" id="RHEA:35655"/>
        <dbReference type="ChEBI" id="CHEBI:30616"/>
        <dbReference type="ChEBI" id="CHEBI:33019"/>
        <dbReference type="ChEBI" id="CHEBI:71500"/>
        <dbReference type="EC" id="2.7.7.85"/>
    </reaction>
</comment>
<dbReference type="GO" id="GO:0106408">
    <property type="term" value="F:diadenylate cyclase activity"/>
    <property type="evidence" value="ECO:0007669"/>
    <property type="project" value="UniProtKB-EC"/>
</dbReference>
<protein>
    <recommendedName>
        <fullName evidence="6">Diadenylate cyclase</fullName>
        <shortName evidence="6">DAC</shortName>
        <ecNumber evidence="6">2.7.7.85</ecNumber>
    </recommendedName>
    <alternativeName>
        <fullName evidence="6">Cyclic-di-AMP synthase</fullName>
        <shortName evidence="6">c-di-AMP synthase</shortName>
    </alternativeName>
</protein>
<dbReference type="PANTHER" id="PTHR34185">
    <property type="entry name" value="DIADENYLATE CYCLASE"/>
    <property type="match status" value="1"/>
</dbReference>
<dbReference type="PROSITE" id="PS51794">
    <property type="entry name" value="DAC"/>
    <property type="match status" value="1"/>
</dbReference>
<dbReference type="PANTHER" id="PTHR34185:SF1">
    <property type="entry name" value="DIADENYLATE CYCLASE"/>
    <property type="match status" value="1"/>
</dbReference>
<dbReference type="InterPro" id="IPR003390">
    <property type="entry name" value="DNA_integrity_scan_DisA_N"/>
</dbReference>
<evidence type="ECO:0000256" key="4">
    <source>
        <dbReference type="ARBA" id="ARBA00022741"/>
    </source>
</evidence>
<feature type="domain" description="DAC" evidence="7">
    <location>
        <begin position="104"/>
        <end position="265"/>
    </location>
</feature>
<dbReference type="Gene3D" id="3.40.1700.10">
    <property type="entry name" value="DNA integrity scanning protein, DisA, N-terminal domain"/>
    <property type="match status" value="1"/>
</dbReference>
<dbReference type="EC" id="2.7.7.85" evidence="6"/>
<comment type="similarity">
    <text evidence="6">Belongs to the adenylate cyclase family. DacZ subfamily.</text>
</comment>
<dbReference type="AlphaFoldDB" id="A0A0F7IGE7"/>
<dbReference type="KEGG" id="gah:GAH_00755"/>
<dbReference type="STRING" id="113653.GAH_00755"/>
<dbReference type="GO" id="GO:0005524">
    <property type="term" value="F:ATP binding"/>
    <property type="evidence" value="ECO:0007669"/>
    <property type="project" value="UniProtKB-UniRule"/>
</dbReference>